<evidence type="ECO:0000313" key="2">
    <source>
        <dbReference type="EMBL" id="PNH09767.1"/>
    </source>
</evidence>
<dbReference type="SUPFAM" id="SSF52540">
    <property type="entry name" value="P-loop containing nucleoside triphosphate hydrolases"/>
    <property type="match status" value="1"/>
</dbReference>
<dbReference type="OrthoDB" id="420422at2759"/>
<dbReference type="InterPro" id="IPR027417">
    <property type="entry name" value="P-loop_NTPase"/>
</dbReference>
<sequence length="312" mass="31912">MEGALPPDLAAILAFDETGACFFRRVQQERVPTGLELIDRHVALRPGVLLEAAGPPGSGKSELLLAIALHVLQAPYQDPRAWLLAPPPPLQAPQGWRPAAAAHASGAAGDAQEAQQQLGRGCAGGQRGQEQGQQRGAQESGAASAVGPAPTPAGAGQVVLLDLDAKFDGVRMLQALARRYRLPVVATKTAAVTARGLEEGGGGGAGPELGAVRLEQREFMPMPWQNMVTHRMLLYPRGVVNKSAVPAAEAGQQRLMTRVLVEMLGAVGTAAAKSAAGGGTPGAAAGGGGATEGGGRAVQHLLISDSALVDEW</sequence>
<comment type="caution">
    <text evidence="2">The sequence shown here is derived from an EMBL/GenBank/DDBJ whole genome shotgun (WGS) entry which is preliminary data.</text>
</comment>
<feature type="compositionally biased region" description="Low complexity" evidence="1">
    <location>
        <begin position="128"/>
        <end position="150"/>
    </location>
</feature>
<organism evidence="2 3">
    <name type="scientific">Tetrabaena socialis</name>
    <dbReference type="NCBI Taxonomy" id="47790"/>
    <lineage>
        <taxon>Eukaryota</taxon>
        <taxon>Viridiplantae</taxon>
        <taxon>Chlorophyta</taxon>
        <taxon>core chlorophytes</taxon>
        <taxon>Chlorophyceae</taxon>
        <taxon>CS clade</taxon>
        <taxon>Chlamydomonadales</taxon>
        <taxon>Tetrabaenaceae</taxon>
        <taxon>Tetrabaena</taxon>
    </lineage>
</organism>
<protein>
    <recommendedName>
        <fullName evidence="4">DNA repair protein XRCC2</fullName>
    </recommendedName>
</protein>
<name>A0A2J8AB85_9CHLO</name>
<evidence type="ECO:0000313" key="3">
    <source>
        <dbReference type="Proteomes" id="UP000236333"/>
    </source>
</evidence>
<dbReference type="InterPro" id="IPR030547">
    <property type="entry name" value="XRCC2"/>
</dbReference>
<gene>
    <name evidence="2" type="ORF">TSOC_003574</name>
</gene>
<feature type="region of interest" description="Disordered" evidence="1">
    <location>
        <begin position="87"/>
        <end position="150"/>
    </location>
</feature>
<accession>A0A2J8AB85</accession>
<dbReference type="AlphaFoldDB" id="A0A2J8AB85"/>
<feature type="compositionally biased region" description="Low complexity" evidence="1">
    <location>
        <begin position="92"/>
        <end position="120"/>
    </location>
</feature>
<dbReference type="GO" id="GO:0005657">
    <property type="term" value="C:replication fork"/>
    <property type="evidence" value="ECO:0007669"/>
    <property type="project" value="InterPro"/>
</dbReference>
<reference evidence="2 3" key="1">
    <citation type="journal article" date="2017" name="Mol. Biol. Evol.">
        <title>The 4-celled Tetrabaena socialis nuclear genome reveals the essential components for genetic control of cell number at the origin of multicellularity in the volvocine lineage.</title>
        <authorList>
            <person name="Featherston J."/>
            <person name="Arakaki Y."/>
            <person name="Hanschen E.R."/>
            <person name="Ferris P.J."/>
            <person name="Michod R.E."/>
            <person name="Olson B.J.S.C."/>
            <person name="Nozaki H."/>
            <person name="Durand P.M."/>
        </authorList>
    </citation>
    <scope>NUCLEOTIDE SEQUENCE [LARGE SCALE GENOMIC DNA]</scope>
    <source>
        <strain evidence="2 3">NIES-571</strain>
    </source>
</reference>
<evidence type="ECO:0008006" key="4">
    <source>
        <dbReference type="Google" id="ProtNLM"/>
    </source>
</evidence>
<dbReference type="PANTHER" id="PTHR46644">
    <property type="entry name" value="DNA REPAIR PROTEIN XRCC2"/>
    <property type="match status" value="1"/>
</dbReference>
<keyword evidence="3" id="KW-1185">Reference proteome</keyword>
<dbReference type="GO" id="GO:0000724">
    <property type="term" value="P:double-strand break repair via homologous recombination"/>
    <property type="evidence" value="ECO:0007669"/>
    <property type="project" value="InterPro"/>
</dbReference>
<evidence type="ECO:0000256" key="1">
    <source>
        <dbReference type="SAM" id="MobiDB-lite"/>
    </source>
</evidence>
<proteinExistence type="predicted"/>
<dbReference type="Proteomes" id="UP000236333">
    <property type="component" value="Unassembled WGS sequence"/>
</dbReference>
<dbReference type="EMBL" id="PGGS01000079">
    <property type="protein sequence ID" value="PNH09767.1"/>
    <property type="molecule type" value="Genomic_DNA"/>
</dbReference>
<dbReference type="PANTHER" id="PTHR46644:SF2">
    <property type="entry name" value="DNA REPAIR PROTEIN XRCC2"/>
    <property type="match status" value="1"/>
</dbReference>
<dbReference type="GO" id="GO:0033063">
    <property type="term" value="C:Rad51B-Rad51C-Rad51D-XRCC2 complex"/>
    <property type="evidence" value="ECO:0007669"/>
    <property type="project" value="InterPro"/>
</dbReference>
<dbReference type="Gene3D" id="3.40.50.300">
    <property type="entry name" value="P-loop containing nucleotide triphosphate hydrolases"/>
    <property type="match status" value="1"/>
</dbReference>